<feature type="region of interest" description="Disordered" evidence="6">
    <location>
        <begin position="725"/>
        <end position="746"/>
    </location>
</feature>
<keyword evidence="7" id="KW-1133">Transmembrane helix</keyword>
<dbReference type="Pfam" id="PF08376">
    <property type="entry name" value="NIT"/>
    <property type="match status" value="1"/>
</dbReference>
<evidence type="ECO:0000256" key="5">
    <source>
        <dbReference type="ARBA" id="ARBA00022777"/>
    </source>
</evidence>
<protein>
    <recommendedName>
        <fullName evidence="2">histidine kinase</fullName>
        <ecNumber evidence="2">2.7.13.3</ecNumber>
    </recommendedName>
</protein>
<evidence type="ECO:0000313" key="9">
    <source>
        <dbReference type="EMBL" id="GAP31891.1"/>
    </source>
</evidence>
<keyword evidence="3" id="KW-0597">Phosphoprotein</keyword>
<dbReference type="InterPro" id="IPR036890">
    <property type="entry name" value="HATPase_C_sf"/>
</dbReference>
<evidence type="ECO:0000256" key="4">
    <source>
        <dbReference type="ARBA" id="ARBA00022679"/>
    </source>
</evidence>
<evidence type="ECO:0000256" key="6">
    <source>
        <dbReference type="SAM" id="MobiDB-lite"/>
    </source>
</evidence>
<dbReference type="AlphaFoldDB" id="A0ABC9Z2R6"/>
<feature type="domain" description="Histidine kinase/HSP90-like ATPase" evidence="8">
    <location>
        <begin position="533"/>
        <end position="643"/>
    </location>
</feature>
<dbReference type="Pfam" id="PF02518">
    <property type="entry name" value="HATPase_c"/>
    <property type="match status" value="1"/>
</dbReference>
<dbReference type="PANTHER" id="PTHR45436">
    <property type="entry name" value="SENSOR HISTIDINE KINASE YKOH"/>
    <property type="match status" value="1"/>
</dbReference>
<evidence type="ECO:0000256" key="1">
    <source>
        <dbReference type="ARBA" id="ARBA00000085"/>
    </source>
</evidence>
<dbReference type="Proteomes" id="UP000037179">
    <property type="component" value="Unassembled WGS sequence"/>
</dbReference>
<comment type="caution">
    <text evidence="9">The sequence shown here is derived from an EMBL/GenBank/DDBJ whole genome shotgun (WGS) entry which is preliminary data.</text>
</comment>
<evidence type="ECO:0000256" key="3">
    <source>
        <dbReference type="ARBA" id="ARBA00022553"/>
    </source>
</evidence>
<comment type="catalytic activity">
    <reaction evidence="1">
        <text>ATP + protein L-histidine = ADP + protein N-phospho-L-histidine.</text>
        <dbReference type="EC" id="2.7.13.3"/>
    </reaction>
</comment>
<evidence type="ECO:0000313" key="10">
    <source>
        <dbReference type="Proteomes" id="UP000037179"/>
    </source>
</evidence>
<name>A0ABC9Z2R6_9NOCA</name>
<dbReference type="Gene3D" id="3.30.565.10">
    <property type="entry name" value="Histidine kinase-like ATPase, C-terminal domain"/>
    <property type="match status" value="1"/>
</dbReference>
<dbReference type="EMBL" id="BBYQ01000132">
    <property type="protein sequence ID" value="GAP31891.1"/>
    <property type="molecule type" value="Genomic_DNA"/>
</dbReference>
<keyword evidence="5 9" id="KW-0418">Kinase</keyword>
<feature type="region of interest" description="Disordered" evidence="6">
    <location>
        <begin position="838"/>
        <end position="909"/>
    </location>
</feature>
<dbReference type="InterPro" id="IPR013587">
    <property type="entry name" value="Nitrate/nitrite_sensing"/>
</dbReference>
<dbReference type="InterPro" id="IPR050428">
    <property type="entry name" value="TCS_sensor_his_kinase"/>
</dbReference>
<keyword evidence="10" id="KW-1185">Reference proteome</keyword>
<keyword evidence="7" id="KW-0812">Transmembrane</keyword>
<dbReference type="EC" id="2.7.13.3" evidence="2"/>
<dbReference type="InterPro" id="IPR003594">
    <property type="entry name" value="HATPase_dom"/>
</dbReference>
<feature type="region of interest" description="Disordered" evidence="6">
    <location>
        <begin position="673"/>
        <end position="702"/>
    </location>
</feature>
<feature type="compositionally biased region" description="Low complexity" evidence="6">
    <location>
        <begin position="855"/>
        <end position="870"/>
    </location>
</feature>
<feature type="region of interest" description="Disordered" evidence="6">
    <location>
        <begin position="757"/>
        <end position="776"/>
    </location>
</feature>
<feature type="transmembrane region" description="Helical" evidence="7">
    <location>
        <begin position="38"/>
        <end position="56"/>
    </location>
</feature>
<proteinExistence type="predicted"/>
<gene>
    <name evidence="9" type="ORF">NSK11_contig00132-0004</name>
</gene>
<sequence>MRDGVKVRSVKLLPSGGGTLAPPMELIRPRTIRARLRRILIVSVVLVLALLTVIIAREVSDYRDTGDTARAVRLALAVQDLVHEVQRERGLTNGLLGGDTGSRPAVGNQRLATDSALQQLNSVLAEQPPGTDLVRTALNQFSGVTANRADVDTGRADRSASFTFYTNAISALAQARPGLDATRDGNLWRGLQTLYALGDVKEFTAQERGFLNGVFAAGDFGPGEYVRFLDIRAAKQAAVTAFERDATPDQRSRLYTVMRTDEATRAGDAEAIAIASTRGPLTESVVPADWWREMTTIVDGERTVQRSVGAEITARADELRRDAALRLSLFAAAALLAIAAEVALVVASVRAIVRPLAELAEEADEVAGTRLPHLIAAWQESEGTDPAPPEPVRADESAGAEIVSVAQALDRVQTTAYDLASAQARLRRNTTESMANLARRNQNLVRRQLGLISEFEREELDPSALSNLFELDHLATRMRRNAESLLVLVGESSPRRWSKPIPLTDVIRAGLSEVDDYRRVVLRRVDDVAIAGAHVSEIAHMLAELIENGLSFSPPDLEVELYGRRLGSRYMIAVVDHGVGMPAEQLATANARLRGEADFLVAPTRFLGHFVVGRLAQRLGIEVELTVSPTSGVVARILLPAELLGDPNAQAPAPVDDPKRAAAQLPTAIDAMPEAKHGRHSSPYPPASTGGGEPPHHVATAATDPVFDTGTGAFAALTELIGGIPPPEPTAPGTGHTNGTPARPSGIRMVPLPDRADAAGSARTTGTEPRYPGPNTGSFAVPDFPARNGATPSFAVAQDIPAVSAPAATGVAGAVGDTPVSGGSPVNGTDVSAAVPEVQRTRNGLVKRNRKTREQTGAAPGGAQPATGRPAAPPVADRSPDEVRSMLAGFRSGHQRGQGGEPPRPGAKA</sequence>
<evidence type="ECO:0000256" key="7">
    <source>
        <dbReference type="SAM" id="Phobius"/>
    </source>
</evidence>
<organism evidence="9 10">
    <name type="scientific">Nocardia seriolae</name>
    <dbReference type="NCBI Taxonomy" id="37332"/>
    <lineage>
        <taxon>Bacteria</taxon>
        <taxon>Bacillati</taxon>
        <taxon>Actinomycetota</taxon>
        <taxon>Actinomycetes</taxon>
        <taxon>Mycobacteriales</taxon>
        <taxon>Nocardiaceae</taxon>
        <taxon>Nocardia</taxon>
    </lineage>
</organism>
<reference evidence="9 10" key="2">
    <citation type="journal article" date="2016" name="Genome Announc.">
        <title>Draft Genome Sequence of Erythromycin- and Oxytetracycline-Sensitive Nocardia seriolae Strain U-1 (NBRC 110359).</title>
        <authorList>
            <person name="Imajoh M."/>
            <person name="Sukeda M."/>
            <person name="Shimizu M."/>
            <person name="Yamane J."/>
            <person name="Ohnishi K."/>
            <person name="Oshima S."/>
        </authorList>
    </citation>
    <scope>NUCLEOTIDE SEQUENCE [LARGE SCALE GENOMIC DNA]</scope>
    <source>
        <strain evidence="9 10">U-1</strain>
    </source>
</reference>
<dbReference type="SUPFAM" id="SSF55874">
    <property type="entry name" value="ATPase domain of HSP90 chaperone/DNA topoisomerase II/histidine kinase"/>
    <property type="match status" value="1"/>
</dbReference>
<dbReference type="GO" id="GO:0004673">
    <property type="term" value="F:protein histidine kinase activity"/>
    <property type="evidence" value="ECO:0007669"/>
    <property type="project" value="UniProtKB-EC"/>
</dbReference>
<keyword evidence="7" id="KW-0472">Membrane</keyword>
<evidence type="ECO:0000256" key="2">
    <source>
        <dbReference type="ARBA" id="ARBA00012438"/>
    </source>
</evidence>
<reference evidence="10" key="1">
    <citation type="submission" date="2015-07" db="EMBL/GenBank/DDBJ databases">
        <title>Nocardia seriolae U-1 whole genome shotgun sequence.</title>
        <authorList>
            <person name="Imajoh M."/>
            <person name="Fukumoto Y."/>
            <person name="Sukeda M."/>
            <person name="Yamane J."/>
            <person name="Yamasaki K."/>
            <person name="Shimizu M."/>
            <person name="Ohnishi K."/>
            <person name="Oshima S."/>
        </authorList>
    </citation>
    <scope>NUCLEOTIDE SEQUENCE [LARGE SCALE GENOMIC DNA]</scope>
    <source>
        <strain evidence="10">U-1</strain>
    </source>
</reference>
<dbReference type="SMART" id="SM00387">
    <property type="entry name" value="HATPase_c"/>
    <property type="match status" value="1"/>
</dbReference>
<keyword evidence="4" id="KW-0808">Transferase</keyword>
<dbReference type="PANTHER" id="PTHR45436:SF5">
    <property type="entry name" value="SENSOR HISTIDINE KINASE TRCS"/>
    <property type="match status" value="1"/>
</dbReference>
<accession>A0ABC9Z2R6</accession>
<evidence type="ECO:0000259" key="8">
    <source>
        <dbReference type="SMART" id="SM00387"/>
    </source>
</evidence>